<evidence type="ECO:0000256" key="1">
    <source>
        <dbReference type="ARBA" id="ARBA00022741"/>
    </source>
</evidence>
<dbReference type="Pfam" id="PF12848">
    <property type="entry name" value="ABC_tran_Xtn"/>
    <property type="match status" value="1"/>
</dbReference>
<dbReference type="Proteomes" id="UP000198548">
    <property type="component" value="Unassembled WGS sequence"/>
</dbReference>
<feature type="coiled-coil region" evidence="3">
    <location>
        <begin position="478"/>
        <end position="524"/>
    </location>
</feature>
<keyword evidence="2 6" id="KW-0067">ATP-binding</keyword>
<dbReference type="RefSeq" id="WP_091489053.1">
    <property type="nucleotide sequence ID" value="NZ_BJUX01000024.1"/>
</dbReference>
<dbReference type="NCBIfam" id="NF000355">
    <property type="entry name" value="ribo_prot_ABC_F"/>
    <property type="match status" value="1"/>
</dbReference>
<proteinExistence type="predicted"/>
<dbReference type="Gene3D" id="3.40.50.300">
    <property type="entry name" value="P-loop containing nucleotide triphosphate hydrolases"/>
    <property type="match status" value="3"/>
</dbReference>
<reference evidence="6 7" key="1">
    <citation type="submission" date="2016-10" db="EMBL/GenBank/DDBJ databases">
        <authorList>
            <person name="de Groot N.N."/>
        </authorList>
    </citation>
    <scope>NUCLEOTIDE SEQUENCE [LARGE SCALE GENOMIC DNA]</scope>
    <source>
        <strain evidence="6 7">DSM 19182</strain>
    </source>
</reference>
<evidence type="ECO:0000313" key="6">
    <source>
        <dbReference type="EMBL" id="SEM11289.1"/>
    </source>
</evidence>
<dbReference type="PROSITE" id="PS00211">
    <property type="entry name" value="ABC_TRANSPORTER_1"/>
    <property type="match status" value="1"/>
</dbReference>
<dbReference type="PANTHER" id="PTHR42855">
    <property type="entry name" value="ABC TRANSPORTER ATP-BINDING SUBUNIT"/>
    <property type="match status" value="1"/>
</dbReference>
<dbReference type="InterPro" id="IPR017871">
    <property type="entry name" value="ABC_transporter-like_CS"/>
</dbReference>
<feature type="domain" description="ABC transporter" evidence="4">
    <location>
        <begin position="4"/>
        <end position="175"/>
    </location>
</feature>
<dbReference type="GO" id="GO:0005524">
    <property type="term" value="F:ATP binding"/>
    <property type="evidence" value="ECO:0007669"/>
    <property type="project" value="UniProtKB-KW"/>
</dbReference>
<reference evidence="5 8" key="2">
    <citation type="submission" date="2019-07" db="EMBL/GenBank/DDBJ databases">
        <title>Whole genome shotgun sequence of Alkalibacterium putridalgicola NBRC 103243.</title>
        <authorList>
            <person name="Hosoyama A."/>
            <person name="Uohara A."/>
            <person name="Ohji S."/>
            <person name="Ichikawa N."/>
        </authorList>
    </citation>
    <scope>NUCLEOTIDE SEQUENCE [LARGE SCALE GENOMIC DNA]</scope>
    <source>
        <strain evidence="5 8">NBRC 103243</strain>
    </source>
</reference>
<evidence type="ECO:0000256" key="2">
    <source>
        <dbReference type="ARBA" id="ARBA00022840"/>
    </source>
</evidence>
<dbReference type="STRING" id="426703.SAMN04488100_12623"/>
<dbReference type="Pfam" id="PF00005">
    <property type="entry name" value="ABC_tran"/>
    <property type="match status" value="2"/>
</dbReference>
<dbReference type="InterPro" id="IPR003439">
    <property type="entry name" value="ABC_transporter-like_ATP-bd"/>
</dbReference>
<name>A0A1H7VQW9_9LACT</name>
<dbReference type="Proteomes" id="UP000321425">
    <property type="component" value="Unassembled WGS sequence"/>
</dbReference>
<dbReference type="SMART" id="SM00382">
    <property type="entry name" value="AAA"/>
    <property type="match status" value="2"/>
</dbReference>
<dbReference type="EMBL" id="BJUX01000024">
    <property type="protein sequence ID" value="GEK89851.1"/>
    <property type="molecule type" value="Genomic_DNA"/>
</dbReference>
<dbReference type="GO" id="GO:0016887">
    <property type="term" value="F:ATP hydrolysis activity"/>
    <property type="evidence" value="ECO:0007669"/>
    <property type="project" value="InterPro"/>
</dbReference>
<dbReference type="SUPFAM" id="SSF52540">
    <property type="entry name" value="P-loop containing nucleoside triphosphate hydrolases"/>
    <property type="match status" value="2"/>
</dbReference>
<feature type="domain" description="ABC transporter" evidence="4">
    <location>
        <begin position="272"/>
        <end position="480"/>
    </location>
</feature>
<accession>A0A1H7VQW9</accession>
<keyword evidence="3" id="KW-0175">Coiled coil</keyword>
<evidence type="ECO:0000313" key="5">
    <source>
        <dbReference type="EMBL" id="GEK89851.1"/>
    </source>
</evidence>
<dbReference type="PROSITE" id="PS50893">
    <property type="entry name" value="ABC_TRANSPORTER_2"/>
    <property type="match status" value="2"/>
</dbReference>
<dbReference type="InterPro" id="IPR003593">
    <property type="entry name" value="AAA+_ATPase"/>
</dbReference>
<dbReference type="AlphaFoldDB" id="A0A1H7VQW9"/>
<dbReference type="OrthoDB" id="9760950at2"/>
<gene>
    <name evidence="5" type="primary">vba</name>
    <name evidence="5" type="ORF">APU01nite_18900</name>
    <name evidence="6" type="ORF">SAMN04488100_12623</name>
</gene>
<evidence type="ECO:0000313" key="8">
    <source>
        <dbReference type="Proteomes" id="UP000321425"/>
    </source>
</evidence>
<sequence length="524" mass="59496">MPLVTLNQIKKSYGDRLLYEIDHLQVEEQDRIGLVGANGSGKTTLFRLITGQEEPDSGSIERQYPAELLPQLKENHATKSGGETTAEYVIQALNKQPKLLLADEPTTHLDISHINWVEKSFRRFNGAFIVVSHDRTFLDKVCTSIWELDEQKITVYQGNYSSYKEQKAKERRHQETEYEKYISKRNQLIEAKEKKARQAVNATKSKVKVGDSEYNLKGSAPYFQKKSKKLHQVQKAMDSRLEKLDKVEKPTDSHAIKIELPDMDKLNRRFIIRLTDSTGEVPGKTLWKRTTLSIKGGENVALIGPNGSGKTTLINKLLTEDEAIQLSPSLRIGYFSQNLSTLNLNESILENVKKEAVQSETTIRIILAQLYFKGEDVYKPISVLSGGERVKVSLAKLLAGNYNTLILDEPTNFLDIQAVEALEYLLKEYPGSVLVVSHDRSFINTTASKIWEIEDKQISEFEGNLDEWEAAKTHASSITAKEEELMRVENKIAEVLGALSLDYSEEKDDEFKQLLKRKKELKDS</sequence>
<evidence type="ECO:0000259" key="4">
    <source>
        <dbReference type="PROSITE" id="PS50893"/>
    </source>
</evidence>
<dbReference type="InterPro" id="IPR027417">
    <property type="entry name" value="P-loop_NTPase"/>
</dbReference>
<dbReference type="InterPro" id="IPR051309">
    <property type="entry name" value="ABCF_ATPase"/>
</dbReference>
<protein>
    <submittedName>
        <fullName evidence="5">ABC-F type ribosomal protection protein</fullName>
    </submittedName>
    <submittedName>
        <fullName evidence="6">Macrolide transport system ATP-binding/permease protein</fullName>
    </submittedName>
</protein>
<dbReference type="InterPro" id="IPR032781">
    <property type="entry name" value="ABC_tran_Xtn"/>
</dbReference>
<keyword evidence="1" id="KW-0547">Nucleotide-binding</keyword>
<dbReference type="CDD" id="cd03221">
    <property type="entry name" value="ABCF_EF-3"/>
    <property type="match status" value="2"/>
</dbReference>
<evidence type="ECO:0000313" key="7">
    <source>
        <dbReference type="Proteomes" id="UP000198548"/>
    </source>
</evidence>
<organism evidence="6 7">
    <name type="scientific">Alkalibacterium putridalgicola</name>
    <dbReference type="NCBI Taxonomy" id="426703"/>
    <lineage>
        <taxon>Bacteria</taxon>
        <taxon>Bacillati</taxon>
        <taxon>Bacillota</taxon>
        <taxon>Bacilli</taxon>
        <taxon>Lactobacillales</taxon>
        <taxon>Carnobacteriaceae</taxon>
        <taxon>Alkalibacterium</taxon>
    </lineage>
</organism>
<dbReference type="PANTHER" id="PTHR42855:SF2">
    <property type="entry name" value="DRUG RESISTANCE ABC TRANSPORTER,ATP-BINDING PROTEIN"/>
    <property type="match status" value="1"/>
</dbReference>
<keyword evidence="8" id="KW-1185">Reference proteome</keyword>
<dbReference type="EMBL" id="FOBL01000026">
    <property type="protein sequence ID" value="SEM11289.1"/>
    <property type="molecule type" value="Genomic_DNA"/>
</dbReference>
<evidence type="ECO:0000256" key="3">
    <source>
        <dbReference type="SAM" id="Coils"/>
    </source>
</evidence>